<evidence type="ECO:0000256" key="5">
    <source>
        <dbReference type="ARBA" id="ARBA00023242"/>
    </source>
</evidence>
<evidence type="ECO:0000313" key="7">
    <source>
        <dbReference type="EMBL" id="MCL7038191.1"/>
    </source>
</evidence>
<dbReference type="Pfam" id="PF08216">
    <property type="entry name" value="CTNNBL"/>
    <property type="match status" value="1"/>
</dbReference>
<reference evidence="7" key="1">
    <citation type="submission" date="2022-03" db="EMBL/GenBank/DDBJ databases">
        <title>A functionally conserved STORR gene fusion in Papaver species that diverged 16.8 million years ago.</title>
        <authorList>
            <person name="Catania T."/>
        </authorList>
    </citation>
    <scope>NUCLEOTIDE SEQUENCE</scope>
    <source>
        <strain evidence="7">S-191538</strain>
    </source>
</reference>
<feature type="domain" description="Beta-catenin-like protein 1 N-terminal" evidence="6">
    <location>
        <begin position="91"/>
        <end position="464"/>
    </location>
</feature>
<dbReference type="InterPro" id="IPR013180">
    <property type="entry name" value="CTNNBL1_N"/>
</dbReference>
<dbReference type="Gene3D" id="1.25.10.10">
    <property type="entry name" value="Leucine-rich Repeat Variant"/>
    <property type="match status" value="1"/>
</dbReference>
<proteinExistence type="predicted"/>
<keyword evidence="3" id="KW-0677">Repeat</keyword>
<comment type="subcellular location">
    <subcellularLocation>
        <location evidence="1">Nucleus</location>
    </subcellularLocation>
</comment>
<dbReference type="InterPro" id="IPR016024">
    <property type="entry name" value="ARM-type_fold"/>
</dbReference>
<dbReference type="PANTHER" id="PTHR14978">
    <property type="entry name" value="BETA-CATENIN-LIKE PROTEIN 1 NUCLEAR ASSOCIATED PROTEIN"/>
    <property type="match status" value="1"/>
</dbReference>
<gene>
    <name evidence="7" type="ORF">MKW94_026283</name>
</gene>
<sequence>MGTPISDADPVPKVPYCYPDLGFNSKVLEPDSPDELESSFQQSLEVYNQAIKKIPVFQHIISDLDLQAFKSMIDLLETTTVFEEYLAGYILLTFKELTAVNKFLDDHEDKATAKFVDMLLGCRAIEVFGSMVDKFTIDGVPHQTFDDHEGAVAFRALQTISHMMFINPDVAELVCNQTKLVKWVIGKLEKGDAFDFAKHNVVGFLSTLLQPPWTTSSKLGELGAVEAVVKALLPYTTVEEEEDEDEEDILLVEEQYLLENLFQCLSGLLWFSENRKRFAVAGGGGYMIKIVEQKKLNDAYYGSAIVALDDALKDCPCASDKFVGASGLDIAFPASIISTCETHDKEEIEERLISIIASLTGGIATETDKDKLLRKFEENDFRKTTWLMKLFRRYFENVAAMRKVPKLDESDLYEVKMRYGLPTLQSIAVILGYLWLSNKSEIIARIENELSRHNLKKTDVREILIEYIKGGSVKQIPAKAAVIQKYIDFLEVIIISPCSRRR</sequence>
<evidence type="ECO:0000256" key="4">
    <source>
        <dbReference type="ARBA" id="ARBA00023054"/>
    </source>
</evidence>
<protein>
    <recommendedName>
        <fullName evidence="6">Beta-catenin-like protein 1 N-terminal domain-containing protein</fullName>
    </recommendedName>
</protein>
<evidence type="ECO:0000259" key="6">
    <source>
        <dbReference type="Pfam" id="PF08216"/>
    </source>
</evidence>
<evidence type="ECO:0000313" key="8">
    <source>
        <dbReference type="Proteomes" id="UP001177140"/>
    </source>
</evidence>
<keyword evidence="4" id="KW-0175">Coiled coil</keyword>
<dbReference type="PANTHER" id="PTHR14978:SF0">
    <property type="entry name" value="BETA-CATENIN-LIKE PROTEIN 1"/>
    <property type="match status" value="1"/>
</dbReference>
<accession>A0AA41SL45</accession>
<dbReference type="InterPro" id="IPR039678">
    <property type="entry name" value="CTNNBL1"/>
</dbReference>
<dbReference type="InterPro" id="IPR011989">
    <property type="entry name" value="ARM-like"/>
</dbReference>
<dbReference type="SUPFAM" id="SSF48371">
    <property type="entry name" value="ARM repeat"/>
    <property type="match status" value="1"/>
</dbReference>
<comment type="caution">
    <text evidence="7">The sequence shown here is derived from an EMBL/GenBank/DDBJ whole genome shotgun (WGS) entry which is preliminary data.</text>
</comment>
<evidence type="ECO:0000256" key="1">
    <source>
        <dbReference type="ARBA" id="ARBA00004123"/>
    </source>
</evidence>
<name>A0AA41SL45_PAPNU</name>
<evidence type="ECO:0000256" key="2">
    <source>
        <dbReference type="ARBA" id="ARBA00022553"/>
    </source>
</evidence>
<dbReference type="EMBL" id="JAJJMA010187944">
    <property type="protein sequence ID" value="MCL7038191.1"/>
    <property type="molecule type" value="Genomic_DNA"/>
</dbReference>
<organism evidence="7 8">
    <name type="scientific">Papaver nudicaule</name>
    <name type="common">Iceland poppy</name>
    <dbReference type="NCBI Taxonomy" id="74823"/>
    <lineage>
        <taxon>Eukaryota</taxon>
        <taxon>Viridiplantae</taxon>
        <taxon>Streptophyta</taxon>
        <taxon>Embryophyta</taxon>
        <taxon>Tracheophyta</taxon>
        <taxon>Spermatophyta</taxon>
        <taxon>Magnoliopsida</taxon>
        <taxon>Ranunculales</taxon>
        <taxon>Papaveraceae</taxon>
        <taxon>Papaveroideae</taxon>
        <taxon>Papaver</taxon>
    </lineage>
</organism>
<keyword evidence="5" id="KW-0539">Nucleus</keyword>
<evidence type="ECO:0000256" key="3">
    <source>
        <dbReference type="ARBA" id="ARBA00022737"/>
    </source>
</evidence>
<keyword evidence="8" id="KW-1185">Reference proteome</keyword>
<dbReference type="GO" id="GO:0005681">
    <property type="term" value="C:spliceosomal complex"/>
    <property type="evidence" value="ECO:0007669"/>
    <property type="project" value="TreeGrafter"/>
</dbReference>
<dbReference type="AlphaFoldDB" id="A0AA41SL45"/>
<keyword evidence="2" id="KW-0597">Phosphoprotein</keyword>
<dbReference type="Proteomes" id="UP001177140">
    <property type="component" value="Unassembled WGS sequence"/>
</dbReference>